<keyword evidence="6" id="KW-0325">Glycoprotein</keyword>
<comment type="catalytic activity">
    <reaction evidence="10">
        <text>L-seryl-[EGF-like domain protein] + UDP-alpha-D-glucose = 3-O-(beta-D-glucosyl)-L-seryl-[EGF-like domain protein] + UDP + H(+)</text>
        <dbReference type="Rhea" id="RHEA:58116"/>
        <dbReference type="Rhea" id="RHEA-COMP:14610"/>
        <dbReference type="Rhea" id="RHEA-COMP:16010"/>
        <dbReference type="ChEBI" id="CHEBI:15378"/>
        <dbReference type="ChEBI" id="CHEBI:29999"/>
        <dbReference type="ChEBI" id="CHEBI:58223"/>
        <dbReference type="ChEBI" id="CHEBI:58885"/>
        <dbReference type="ChEBI" id="CHEBI:140576"/>
    </reaction>
</comment>
<comment type="pathway">
    <text evidence="7">Protein modification.</text>
</comment>
<dbReference type="GO" id="GO:0046527">
    <property type="term" value="F:glucosyltransferase activity"/>
    <property type="evidence" value="ECO:0007669"/>
    <property type="project" value="TreeGrafter"/>
</dbReference>
<evidence type="ECO:0000256" key="11">
    <source>
        <dbReference type="SAM" id="SignalP"/>
    </source>
</evidence>
<protein>
    <submittedName>
        <fullName evidence="13">KDEL motif-containing protein 1</fullName>
    </submittedName>
</protein>
<comment type="catalytic activity">
    <reaction evidence="9">
        <text>L-seryl-[EGF-like domain protein] + UDP-alpha-D-xylose = 3-O-(beta-D-xylosyl)-L-seryl-[EGF-like domain protein] + UDP + H(+)</text>
        <dbReference type="Rhea" id="RHEA:62016"/>
        <dbReference type="Rhea" id="RHEA-COMP:16010"/>
        <dbReference type="Rhea" id="RHEA-COMP:16011"/>
        <dbReference type="ChEBI" id="CHEBI:15378"/>
        <dbReference type="ChEBI" id="CHEBI:29999"/>
        <dbReference type="ChEBI" id="CHEBI:57632"/>
        <dbReference type="ChEBI" id="CHEBI:58223"/>
        <dbReference type="ChEBI" id="CHEBI:132085"/>
    </reaction>
</comment>
<evidence type="ECO:0000256" key="5">
    <source>
        <dbReference type="ARBA" id="ARBA00022824"/>
    </source>
</evidence>
<keyword evidence="3" id="KW-0808">Transferase</keyword>
<evidence type="ECO:0000256" key="6">
    <source>
        <dbReference type="ARBA" id="ARBA00023180"/>
    </source>
</evidence>
<evidence type="ECO:0000256" key="1">
    <source>
        <dbReference type="ARBA" id="ARBA00004319"/>
    </source>
</evidence>
<dbReference type="InterPro" id="IPR001298">
    <property type="entry name" value="Filamin/ABP280_rpt"/>
</dbReference>
<dbReference type="SUPFAM" id="SSF81296">
    <property type="entry name" value="E set domains"/>
    <property type="match status" value="1"/>
</dbReference>
<evidence type="ECO:0000256" key="9">
    <source>
        <dbReference type="ARBA" id="ARBA00047553"/>
    </source>
</evidence>
<reference evidence="14" key="1">
    <citation type="submission" date="2017-01" db="EMBL/GenBank/DDBJ databases">
        <title>Comparative genomics of anhydrobiosis in the tardigrade Hypsibius dujardini.</title>
        <authorList>
            <person name="Yoshida Y."/>
            <person name="Koutsovoulos G."/>
            <person name="Laetsch D."/>
            <person name="Stevens L."/>
            <person name="Kumar S."/>
            <person name="Horikawa D."/>
            <person name="Ishino K."/>
            <person name="Komine S."/>
            <person name="Tomita M."/>
            <person name="Blaxter M."/>
            <person name="Arakawa K."/>
        </authorList>
    </citation>
    <scope>NUCLEOTIDE SEQUENCE [LARGE SCALE GENOMIC DNA]</scope>
    <source>
        <strain evidence="14">Z151</strain>
    </source>
</reference>
<dbReference type="Proteomes" id="UP000192578">
    <property type="component" value="Unassembled WGS sequence"/>
</dbReference>
<organism evidence="13 14">
    <name type="scientific">Hypsibius exemplaris</name>
    <name type="common">Freshwater tardigrade</name>
    <dbReference type="NCBI Taxonomy" id="2072580"/>
    <lineage>
        <taxon>Eukaryota</taxon>
        <taxon>Metazoa</taxon>
        <taxon>Ecdysozoa</taxon>
        <taxon>Tardigrada</taxon>
        <taxon>Eutardigrada</taxon>
        <taxon>Parachela</taxon>
        <taxon>Hypsibioidea</taxon>
        <taxon>Hypsibiidae</taxon>
        <taxon>Hypsibius</taxon>
    </lineage>
</organism>
<name>A0A1W0WLP9_HYPEX</name>
<evidence type="ECO:0000259" key="12">
    <source>
        <dbReference type="SMART" id="SM00672"/>
    </source>
</evidence>
<evidence type="ECO:0000256" key="8">
    <source>
        <dbReference type="ARBA" id="ARBA00045690"/>
    </source>
</evidence>
<evidence type="ECO:0000256" key="10">
    <source>
        <dbReference type="ARBA" id="ARBA00049246"/>
    </source>
</evidence>
<accession>A0A1W0WLP9</accession>
<evidence type="ECO:0000313" key="14">
    <source>
        <dbReference type="Proteomes" id="UP000192578"/>
    </source>
</evidence>
<dbReference type="InterPro" id="IPR014756">
    <property type="entry name" value="Ig_E-set"/>
</dbReference>
<evidence type="ECO:0000256" key="2">
    <source>
        <dbReference type="ARBA" id="ARBA00006063"/>
    </source>
</evidence>
<keyword evidence="4 11" id="KW-0732">Signal</keyword>
<dbReference type="PANTHER" id="PTHR12203">
    <property type="entry name" value="KDEL LYS-ASP-GLU-LEU CONTAINING - RELATED"/>
    <property type="match status" value="1"/>
</dbReference>
<dbReference type="Gene3D" id="2.60.40.10">
    <property type="entry name" value="Immunoglobulins"/>
    <property type="match status" value="1"/>
</dbReference>
<evidence type="ECO:0000256" key="7">
    <source>
        <dbReference type="ARBA" id="ARBA00043952"/>
    </source>
</evidence>
<comment type="caution">
    <text evidence="13">The sequence shown here is derived from an EMBL/GenBank/DDBJ whole genome shotgun (WGS) entry which is preliminary data.</text>
</comment>
<evidence type="ECO:0000256" key="3">
    <source>
        <dbReference type="ARBA" id="ARBA00022676"/>
    </source>
</evidence>
<dbReference type="InterPro" id="IPR006598">
    <property type="entry name" value="CAP10"/>
</dbReference>
<dbReference type="InterPro" id="IPR017868">
    <property type="entry name" value="Filamin/ABP280_repeat-like"/>
</dbReference>
<keyword evidence="3" id="KW-0328">Glycosyltransferase</keyword>
<comment type="subcellular location">
    <subcellularLocation>
        <location evidence="1">Endoplasmic reticulum lumen</location>
    </subcellularLocation>
</comment>
<feature type="domain" description="Glycosyl transferase CAP10" evidence="12">
    <location>
        <begin position="232"/>
        <end position="475"/>
    </location>
</feature>
<evidence type="ECO:0000256" key="4">
    <source>
        <dbReference type="ARBA" id="ARBA00022729"/>
    </source>
</evidence>
<dbReference type="EMBL" id="MTYJ01000078">
    <property type="protein sequence ID" value="OQV16124.1"/>
    <property type="molecule type" value="Genomic_DNA"/>
</dbReference>
<sequence length="518" mass="59340">MVHSTVTQLCFLITHVIFLKPHISAKVVEPSQKSFAWGPGLRPSSLVLPVRYFFIQAVDSAGQNLTGQSIPPPFQLTVQPRSGHCGIFSELLDRKDGTYIARFRVYESCRGLRLEVRLHNGQHIQGSPWLIEETVLHSNCDCPLTLDEWKEAASCPAAIPQIDRDVNQFSHEIPIDVTAHFHKLSATYHPQSASFCHYVMKSGQLYRKCFGEHVGFAIFMDTILLFLMRRAKLSDVNFISNLGDYPLSSRAARGGSIKAPVFSWCGSMDSFDIVMPTYDITESSLTGMDRVTLDMLSVQATQTPIWPEKIPKAFWRGRDARQERLYLVEIARNHSDIMDAALTNFFFFRDQEEQFGPKAPHVDFFQFFQYKYQINLDGTVAAYRFPYLLAGDGLIFKQESPYYEHFYPDLAPWQHYIPVRRDLSDLVERINWAREHDAEAWNISRSGAEFARTNLLPHNVFCYYTLLLEKWTKFALPIREVPRGYEVVQQTEGPAVSCDCAAEMKDFVRPFGSSKNEL</sequence>
<dbReference type="OrthoDB" id="541052at2759"/>
<gene>
    <name evidence="13" type="ORF">BV898_09759</name>
</gene>
<keyword evidence="5" id="KW-0256">Endoplasmic reticulum</keyword>
<feature type="chain" id="PRO_5012980852" evidence="11">
    <location>
        <begin position="26"/>
        <end position="518"/>
    </location>
</feature>
<dbReference type="PANTHER" id="PTHR12203:SF122">
    <property type="entry name" value="GLYCOSYL TRANSFERASE CAP10 DOMAIN-CONTAINING PROTEIN"/>
    <property type="match status" value="1"/>
</dbReference>
<dbReference type="InterPro" id="IPR013783">
    <property type="entry name" value="Ig-like_fold"/>
</dbReference>
<dbReference type="Pfam" id="PF05686">
    <property type="entry name" value="Glyco_transf_90"/>
    <property type="match status" value="1"/>
</dbReference>
<dbReference type="InterPro" id="IPR051091">
    <property type="entry name" value="O-Glucosyltr/Glycosyltrsf_90"/>
</dbReference>
<keyword evidence="14" id="KW-1185">Reference proteome</keyword>
<dbReference type="SMART" id="SM00672">
    <property type="entry name" value="CAP10"/>
    <property type="match status" value="1"/>
</dbReference>
<feature type="signal peptide" evidence="11">
    <location>
        <begin position="1"/>
        <end position="25"/>
    </location>
</feature>
<dbReference type="Pfam" id="PF00630">
    <property type="entry name" value="Filamin"/>
    <property type="match status" value="1"/>
</dbReference>
<dbReference type="SMART" id="SM00557">
    <property type="entry name" value="IG_FLMN"/>
    <property type="match status" value="1"/>
</dbReference>
<dbReference type="GO" id="GO:0005788">
    <property type="term" value="C:endoplasmic reticulum lumen"/>
    <property type="evidence" value="ECO:0007669"/>
    <property type="project" value="UniProtKB-SubCell"/>
</dbReference>
<evidence type="ECO:0000313" key="13">
    <source>
        <dbReference type="EMBL" id="OQV16124.1"/>
    </source>
</evidence>
<comment type="function">
    <text evidence="8">Protein O-glucosyltransferase. Catalyzes the reaction that attaches glucose through an O-glycosidic linkage to a conserved serine residue found in the consensus sequence C-X-S-X-[PA]-C in epidermal growth factor-like repeats. Regulates Notch signaling by glucosylating Notch in the ER, glucosylation is required for the correct folding and cleavage of Notch.</text>
</comment>
<dbReference type="AlphaFoldDB" id="A0A1W0WLP9"/>
<comment type="similarity">
    <text evidence="2">Belongs to the KDELC family.</text>
</comment>
<proteinExistence type="inferred from homology"/>